<protein>
    <submittedName>
        <fullName evidence="2">STAS domain-containing protein</fullName>
    </submittedName>
</protein>
<dbReference type="SUPFAM" id="SSF52091">
    <property type="entry name" value="SpoIIaa-like"/>
    <property type="match status" value="1"/>
</dbReference>
<dbReference type="InterPro" id="IPR036513">
    <property type="entry name" value="STAS_dom_sf"/>
</dbReference>
<dbReference type="CDD" id="cd07043">
    <property type="entry name" value="STAS_anti-anti-sigma_factors"/>
    <property type="match status" value="1"/>
</dbReference>
<dbReference type="PANTHER" id="PTHR33495">
    <property type="entry name" value="ANTI-SIGMA FACTOR ANTAGONIST TM_1081-RELATED-RELATED"/>
    <property type="match status" value="1"/>
</dbReference>
<organism evidence="2 3">
    <name type="scientific">Nocardia vinacea</name>
    <dbReference type="NCBI Taxonomy" id="96468"/>
    <lineage>
        <taxon>Bacteria</taxon>
        <taxon>Bacillati</taxon>
        <taxon>Actinomycetota</taxon>
        <taxon>Actinomycetes</taxon>
        <taxon>Mycobacteriales</taxon>
        <taxon>Nocardiaceae</taxon>
        <taxon>Nocardia</taxon>
    </lineage>
</organism>
<name>A0ABZ1YIL6_9NOCA</name>
<gene>
    <name evidence="2" type="ORF">OG563_27455</name>
</gene>
<reference evidence="2" key="1">
    <citation type="submission" date="2022-10" db="EMBL/GenBank/DDBJ databases">
        <title>The complete genomes of actinobacterial strains from the NBC collection.</title>
        <authorList>
            <person name="Joergensen T.S."/>
            <person name="Alvarez Arevalo M."/>
            <person name="Sterndorff E.B."/>
            <person name="Faurdal D."/>
            <person name="Vuksanovic O."/>
            <person name="Mourched A.-S."/>
            <person name="Charusanti P."/>
            <person name="Shaw S."/>
            <person name="Blin K."/>
            <person name="Weber T."/>
        </authorList>
    </citation>
    <scope>NUCLEOTIDE SEQUENCE</scope>
    <source>
        <strain evidence="2">NBC_01482</strain>
    </source>
</reference>
<dbReference type="EMBL" id="CP109441">
    <property type="protein sequence ID" value="WUV42968.1"/>
    <property type="molecule type" value="Genomic_DNA"/>
</dbReference>
<dbReference type="PROSITE" id="PS50801">
    <property type="entry name" value="STAS"/>
    <property type="match status" value="1"/>
</dbReference>
<dbReference type="InterPro" id="IPR058548">
    <property type="entry name" value="MlaB-like_STAS"/>
</dbReference>
<evidence type="ECO:0000313" key="2">
    <source>
        <dbReference type="EMBL" id="WUV42968.1"/>
    </source>
</evidence>
<sequence>MDSVTLCAVGGEMDYLTADAFRQSLLEALPTAGAVVVVDLSQVTFVGVAGLRALMEARSWFGHSGRRLQLITGPRCVDRLLEVAGHAAVFDVIPSLAAVARPKPLDLARASA</sequence>
<dbReference type="Proteomes" id="UP001432062">
    <property type="component" value="Chromosome"/>
</dbReference>
<accession>A0ABZ1YIL6</accession>
<dbReference type="Pfam" id="PF13466">
    <property type="entry name" value="STAS_2"/>
    <property type="match status" value="1"/>
</dbReference>
<feature type="domain" description="STAS" evidence="1">
    <location>
        <begin position="1"/>
        <end position="85"/>
    </location>
</feature>
<dbReference type="Gene3D" id="3.30.750.24">
    <property type="entry name" value="STAS domain"/>
    <property type="match status" value="1"/>
</dbReference>
<dbReference type="RefSeq" id="WP_329405564.1">
    <property type="nucleotide sequence ID" value="NZ_CP109441.1"/>
</dbReference>
<evidence type="ECO:0000259" key="1">
    <source>
        <dbReference type="PROSITE" id="PS50801"/>
    </source>
</evidence>
<keyword evidence="3" id="KW-1185">Reference proteome</keyword>
<dbReference type="PANTHER" id="PTHR33495:SF2">
    <property type="entry name" value="ANTI-SIGMA FACTOR ANTAGONIST TM_1081-RELATED"/>
    <property type="match status" value="1"/>
</dbReference>
<evidence type="ECO:0000313" key="3">
    <source>
        <dbReference type="Proteomes" id="UP001432062"/>
    </source>
</evidence>
<dbReference type="InterPro" id="IPR002645">
    <property type="entry name" value="STAS_dom"/>
</dbReference>
<proteinExistence type="predicted"/>